<proteinExistence type="predicted"/>
<comment type="caution">
    <text evidence="2">The sequence shown here is derived from an EMBL/GenBank/DDBJ whole genome shotgun (WGS) entry which is preliminary data.</text>
</comment>
<dbReference type="Pfam" id="PF12708">
    <property type="entry name" value="Pect-lyase_RHGA_epim"/>
    <property type="match status" value="1"/>
</dbReference>
<dbReference type="SMART" id="SM00710">
    <property type="entry name" value="PbH1"/>
    <property type="match status" value="9"/>
</dbReference>
<keyword evidence="3" id="KW-1185">Reference proteome</keyword>
<dbReference type="EMBL" id="JABXYM010000001">
    <property type="protein sequence ID" value="MCR6097257.1"/>
    <property type="molecule type" value="Genomic_DNA"/>
</dbReference>
<dbReference type="InterPro" id="IPR012334">
    <property type="entry name" value="Pectin_lyas_fold"/>
</dbReference>
<dbReference type="Gene3D" id="2.160.20.10">
    <property type="entry name" value="Single-stranded right-handed beta-helix, Pectin lyase-like"/>
    <property type="match status" value="1"/>
</dbReference>
<dbReference type="InterPro" id="IPR011050">
    <property type="entry name" value="Pectin_lyase_fold/virulence"/>
</dbReference>
<dbReference type="SUPFAM" id="SSF51126">
    <property type="entry name" value="Pectin lyase-like"/>
    <property type="match status" value="1"/>
</dbReference>
<dbReference type="InterPro" id="IPR006626">
    <property type="entry name" value="PbH1"/>
</dbReference>
<feature type="domain" description="Rhamnogalacturonase A/B/Epimerase-like pectate lyase" evidence="1">
    <location>
        <begin position="43"/>
        <end position="264"/>
    </location>
</feature>
<gene>
    <name evidence="2" type="ORF">HXA33_11950</name>
</gene>
<evidence type="ECO:0000313" key="2">
    <source>
        <dbReference type="EMBL" id="MCR6097257.1"/>
    </source>
</evidence>
<sequence length="402" mass="43017">MEVGTLLKGQKVNHLVVTLLLVILLIPVSSMGVAKEVHANEVVNARDFGARPGVQQSQTDAIHAAMRYFYDRGVEGTVYLPAGTYSVDSALRFHQGVNLVGDGVGRTIIKKVGSQNNYVVGNPIFRGGTTNLNVTVSHITFDADRTNRASQGLGQVGGMNIDALVSNLTLEHIEVRDATIGLLVRRLRDSVISDSLIDRTSGHGIATGSEAHAIGDFRNVLITNNRITNSTGGSGINLSRATNTTVTYNNIINAQQQSDSYGGIRIPNGGTNNVVHNNVVENYPRGLFLTTGATYNDIYDNTIINSRIHGALIESNNNIIGGNVFIQNNPSLNPESVIRLSGANGNSIRYNRMETHRGFNNIGIRLTNSSNNAVINNITDTTGTPVSIEGGSGNTNNGNTNR</sequence>
<evidence type="ECO:0000313" key="3">
    <source>
        <dbReference type="Proteomes" id="UP001057753"/>
    </source>
</evidence>
<accession>A0A9Q4B3D4</accession>
<organism evidence="2 3">
    <name type="scientific">Salipaludibacillus agaradhaerens</name>
    <name type="common">Bacillus agaradhaerens</name>
    <dbReference type="NCBI Taxonomy" id="76935"/>
    <lineage>
        <taxon>Bacteria</taxon>
        <taxon>Bacillati</taxon>
        <taxon>Bacillota</taxon>
        <taxon>Bacilli</taxon>
        <taxon>Bacillales</taxon>
        <taxon>Bacillaceae</taxon>
    </lineage>
</organism>
<name>A0A9Q4B3D4_SALAG</name>
<protein>
    <submittedName>
        <fullName evidence="2">Right-handed parallel beta-helix repeat-containing protein</fullName>
    </submittedName>
</protein>
<reference evidence="2" key="1">
    <citation type="submission" date="2020-06" db="EMBL/GenBank/DDBJ databases">
        <title>Insight into the genomes of haloalkaliphilic bacilli from Kenyan soda lakes.</title>
        <authorList>
            <person name="Mwirichia R."/>
            <person name="Villamizar G.C."/>
            <person name="Poehlein A."/>
            <person name="Mugweru J."/>
            <person name="Kipnyargis A."/>
            <person name="Kiplimo D."/>
            <person name="Orwa P."/>
            <person name="Daniel R."/>
        </authorList>
    </citation>
    <scope>NUCLEOTIDE SEQUENCE</scope>
    <source>
        <strain evidence="2">B1096_S55</strain>
    </source>
</reference>
<dbReference type="InterPro" id="IPR024535">
    <property type="entry name" value="RHGA/B-epi-like_pectate_lyase"/>
</dbReference>
<dbReference type="Proteomes" id="UP001057753">
    <property type="component" value="Unassembled WGS sequence"/>
</dbReference>
<dbReference type="AlphaFoldDB" id="A0A9Q4B3D4"/>
<evidence type="ECO:0000259" key="1">
    <source>
        <dbReference type="Pfam" id="PF12708"/>
    </source>
</evidence>